<sequence>MNDYIVSSLGEFWQAAGESCWPGCRGALVRVSAMTSGLRHQMSYFDAVRGLSAQLVVLGHAAVLAFPVLFAVRGTDGRLGARPDQFHVQSYGVVIFLVLSGYLITMSVQRRRRDPAYGFRAYLVDRWARIFTPLLPAMVAVVLIDRLVFSGGATSRFIVLRHDLTTVVSNLLMLQDNAVLRQAAAATGQPLAARSLGSAAPWWTVALEWWIYVGFGVVALVLLHRPTTARGLLALPALVFAAATVLGTVEGGSGLMLAWLVGFAYAWWAPAMQAIPRSVHAGLTLLTVLWLWWCFDVVHLGVYAPTVCVLTGVAVVSGFHMLDWSAVLGPVRRPVAFVSEFSYSLYLVHFSVMIWLVHLVEGRVTGPELYVLLVAAGNGAGLLWWWSFERHFGRVRNALRPLVTRRSSPRPQRSPVL</sequence>
<dbReference type="GO" id="GO:0016020">
    <property type="term" value="C:membrane"/>
    <property type="evidence" value="ECO:0007669"/>
    <property type="project" value="TreeGrafter"/>
</dbReference>
<organism evidence="3 4">
    <name type="scientific">Arsenicicoccus cauae</name>
    <dbReference type="NCBI Taxonomy" id="2663847"/>
    <lineage>
        <taxon>Bacteria</taxon>
        <taxon>Bacillati</taxon>
        <taxon>Actinomycetota</taxon>
        <taxon>Actinomycetes</taxon>
        <taxon>Micrococcales</taxon>
        <taxon>Intrasporangiaceae</taxon>
        <taxon>Arsenicicoccus</taxon>
    </lineage>
</organism>
<dbReference type="InterPro" id="IPR002656">
    <property type="entry name" value="Acyl_transf_3_dom"/>
</dbReference>
<dbReference type="PANTHER" id="PTHR23028">
    <property type="entry name" value="ACETYLTRANSFERASE"/>
    <property type="match status" value="1"/>
</dbReference>
<proteinExistence type="predicted"/>
<reference evidence="3 4" key="1">
    <citation type="submission" date="2019-11" db="EMBL/GenBank/DDBJ databases">
        <title>Whole genome sequencing identifies a novel species of the genus Arsenicicoccus isolated from human blood.</title>
        <authorList>
            <person name="Jeong J.H."/>
            <person name="Kweon O.J."/>
            <person name="Kim H.R."/>
            <person name="Kim T.-H."/>
            <person name="Ha S.-M."/>
            <person name="Lee M.-K."/>
        </authorList>
    </citation>
    <scope>NUCLEOTIDE SEQUENCE [LARGE SCALE GENOMIC DNA]</scope>
    <source>
        <strain evidence="3 4">MKL-02</strain>
    </source>
</reference>
<evidence type="ECO:0000256" key="1">
    <source>
        <dbReference type="SAM" id="Phobius"/>
    </source>
</evidence>
<dbReference type="EMBL" id="WLVL01000037">
    <property type="protein sequence ID" value="MTB72320.1"/>
    <property type="molecule type" value="Genomic_DNA"/>
</dbReference>
<keyword evidence="4" id="KW-1185">Reference proteome</keyword>
<feature type="transmembrane region" description="Helical" evidence="1">
    <location>
        <begin position="235"/>
        <end position="268"/>
    </location>
</feature>
<keyword evidence="3" id="KW-0808">Transferase</keyword>
<dbReference type="GO" id="GO:0000271">
    <property type="term" value="P:polysaccharide biosynthetic process"/>
    <property type="evidence" value="ECO:0007669"/>
    <property type="project" value="TreeGrafter"/>
</dbReference>
<feature type="transmembrane region" description="Helical" evidence="1">
    <location>
        <begin position="300"/>
        <end position="321"/>
    </location>
</feature>
<keyword evidence="3" id="KW-0012">Acyltransferase</keyword>
<name>A0A6I3IQV0_9MICO</name>
<dbReference type="PANTHER" id="PTHR23028:SF131">
    <property type="entry name" value="BLR2367 PROTEIN"/>
    <property type="match status" value="1"/>
</dbReference>
<feature type="transmembrane region" description="Helical" evidence="1">
    <location>
        <begin position="51"/>
        <end position="70"/>
    </location>
</feature>
<comment type="caution">
    <text evidence="3">The sequence shown here is derived from an EMBL/GenBank/DDBJ whole genome shotgun (WGS) entry which is preliminary data.</text>
</comment>
<accession>A0A6I3IQV0</accession>
<dbReference type="Pfam" id="PF01757">
    <property type="entry name" value="Acyl_transf_3"/>
    <property type="match status" value="1"/>
</dbReference>
<keyword evidence="1" id="KW-0472">Membrane</keyword>
<protein>
    <submittedName>
        <fullName evidence="3">Acyltransferase family protein</fullName>
    </submittedName>
</protein>
<feature type="transmembrane region" description="Helical" evidence="1">
    <location>
        <begin position="369"/>
        <end position="387"/>
    </location>
</feature>
<gene>
    <name evidence="3" type="ORF">GGG17_10120</name>
</gene>
<dbReference type="Proteomes" id="UP000431092">
    <property type="component" value="Unassembled WGS sequence"/>
</dbReference>
<feature type="transmembrane region" description="Helical" evidence="1">
    <location>
        <begin position="341"/>
        <end position="360"/>
    </location>
</feature>
<keyword evidence="1" id="KW-0812">Transmembrane</keyword>
<evidence type="ECO:0000313" key="3">
    <source>
        <dbReference type="EMBL" id="MTB72320.1"/>
    </source>
</evidence>
<feature type="transmembrane region" description="Helical" evidence="1">
    <location>
        <begin position="200"/>
        <end position="223"/>
    </location>
</feature>
<feature type="transmembrane region" description="Helical" evidence="1">
    <location>
        <begin position="90"/>
        <end position="109"/>
    </location>
</feature>
<dbReference type="InterPro" id="IPR050879">
    <property type="entry name" value="Acyltransferase_3"/>
</dbReference>
<dbReference type="AlphaFoldDB" id="A0A6I3IQV0"/>
<evidence type="ECO:0000259" key="2">
    <source>
        <dbReference type="Pfam" id="PF01757"/>
    </source>
</evidence>
<feature type="transmembrane region" description="Helical" evidence="1">
    <location>
        <begin position="130"/>
        <end position="149"/>
    </location>
</feature>
<evidence type="ECO:0000313" key="4">
    <source>
        <dbReference type="Proteomes" id="UP000431092"/>
    </source>
</evidence>
<feature type="transmembrane region" description="Helical" evidence="1">
    <location>
        <begin position="274"/>
        <end position="293"/>
    </location>
</feature>
<keyword evidence="1" id="KW-1133">Transmembrane helix</keyword>
<dbReference type="GO" id="GO:0016747">
    <property type="term" value="F:acyltransferase activity, transferring groups other than amino-acyl groups"/>
    <property type="evidence" value="ECO:0007669"/>
    <property type="project" value="InterPro"/>
</dbReference>
<feature type="domain" description="Acyltransferase 3" evidence="2">
    <location>
        <begin position="43"/>
        <end position="374"/>
    </location>
</feature>